<dbReference type="RefSeq" id="WP_032302449.1">
    <property type="nucleotide sequence ID" value="NZ_CAXUAK010000001.1"/>
</dbReference>
<protein>
    <submittedName>
        <fullName evidence="1">Uncharacterized protein</fullName>
    </submittedName>
</protein>
<reference evidence="1 2" key="1">
    <citation type="submission" date="2018-01" db="EMBL/GenBank/DDBJ databases">
        <title>Draft Genomic Sequencing Of Potential Extraintestinal Pathogenic Escherichia coli B8S18 Isolated From Retail Chicken Skin.</title>
        <authorList>
            <person name="Xu A."/>
            <person name="Tilman S."/>
            <person name="Wisser-Parker K."/>
            <person name="Sheen S."/>
            <person name="Sommers C."/>
        </authorList>
    </citation>
    <scope>NUCLEOTIDE SEQUENCE [LARGE SCALE GENOMIC DNA]</scope>
    <source>
        <strain evidence="1 2">B8S18Com</strain>
    </source>
</reference>
<dbReference type="Proteomes" id="UP000236598">
    <property type="component" value="Unassembled WGS sequence"/>
</dbReference>
<comment type="caution">
    <text evidence="1">The sequence shown here is derived from an EMBL/GenBank/DDBJ whole genome shotgun (WGS) entry which is preliminary data.</text>
</comment>
<name>A0A2K3TLY0_ECOLX</name>
<sequence>MATILPPDYDLLSIPFSSATDLTDLADHCDRFAETLIECHDPALKMALYGRLRACLAILHPTLNEPIPSHLVDSLTLDDLPTSFPRFEPDAEQLCQYCLTLLQLLTERAQGSETQQSLTGLLCELVWFFAAKLKAPRWLHTADGVVFIEDLIEP</sequence>
<dbReference type="EMBL" id="PPHQ01000028">
    <property type="protein sequence ID" value="PNY65305.1"/>
    <property type="molecule type" value="Genomic_DNA"/>
</dbReference>
<accession>A0A2K3TLY0</accession>
<organism evidence="1 2">
    <name type="scientific">Escherichia coli</name>
    <dbReference type="NCBI Taxonomy" id="562"/>
    <lineage>
        <taxon>Bacteria</taxon>
        <taxon>Pseudomonadati</taxon>
        <taxon>Pseudomonadota</taxon>
        <taxon>Gammaproteobacteria</taxon>
        <taxon>Enterobacterales</taxon>
        <taxon>Enterobacteriaceae</taxon>
        <taxon>Escherichia</taxon>
    </lineage>
</organism>
<gene>
    <name evidence="1" type="ORF">C2M16_24000</name>
</gene>
<evidence type="ECO:0000313" key="1">
    <source>
        <dbReference type="EMBL" id="PNY65305.1"/>
    </source>
</evidence>
<dbReference type="AlphaFoldDB" id="A0A2K3TLY0"/>
<evidence type="ECO:0000313" key="2">
    <source>
        <dbReference type="Proteomes" id="UP000236598"/>
    </source>
</evidence>
<proteinExistence type="predicted"/>